<organism evidence="5 6">
    <name type="scientific">Paraphotobacterium marinum</name>
    <dbReference type="NCBI Taxonomy" id="1755811"/>
    <lineage>
        <taxon>Bacteria</taxon>
        <taxon>Pseudomonadati</taxon>
        <taxon>Pseudomonadota</taxon>
        <taxon>Gammaproteobacteria</taxon>
        <taxon>Vibrionales</taxon>
        <taxon>Vibrionaceae</taxon>
        <taxon>Paraphotobacterium</taxon>
    </lineage>
</organism>
<dbReference type="Gene3D" id="3.30.2340.10">
    <property type="entry name" value="TruD, insertion domain"/>
    <property type="match status" value="1"/>
</dbReference>
<dbReference type="InterPro" id="IPR020103">
    <property type="entry name" value="PsdUridine_synth_cat_dom_sf"/>
</dbReference>
<evidence type="ECO:0000256" key="1">
    <source>
        <dbReference type="ARBA" id="ARBA00007953"/>
    </source>
</evidence>
<dbReference type="AlphaFoldDB" id="A0A220VBU0"/>
<dbReference type="GO" id="GO:0001522">
    <property type="term" value="P:pseudouridine synthesis"/>
    <property type="evidence" value="ECO:0007669"/>
    <property type="project" value="InterPro"/>
</dbReference>
<keyword evidence="6" id="KW-1185">Reference proteome</keyword>
<dbReference type="GO" id="GO:0008033">
    <property type="term" value="P:tRNA processing"/>
    <property type="evidence" value="ECO:0007669"/>
    <property type="project" value="UniProtKB-KW"/>
</dbReference>
<dbReference type="Proteomes" id="UP000242175">
    <property type="component" value="Chromosome large"/>
</dbReference>
<dbReference type="SUPFAM" id="SSF55120">
    <property type="entry name" value="Pseudouridine synthase"/>
    <property type="match status" value="1"/>
</dbReference>
<dbReference type="InterPro" id="IPR011760">
    <property type="entry name" value="PsdUridine_synth_TruD_insert"/>
</dbReference>
<proteinExistence type="inferred from homology"/>
<keyword evidence="2" id="KW-0819">tRNA processing</keyword>
<dbReference type="InterPro" id="IPR042214">
    <property type="entry name" value="TruD_catalytic"/>
</dbReference>
<dbReference type="GO" id="GO:0009982">
    <property type="term" value="F:pseudouridine synthase activity"/>
    <property type="evidence" value="ECO:0007669"/>
    <property type="project" value="InterPro"/>
</dbReference>
<evidence type="ECO:0000256" key="2">
    <source>
        <dbReference type="ARBA" id="ARBA00022694"/>
    </source>
</evidence>
<gene>
    <name evidence="5" type="ORF">CF386_01695</name>
</gene>
<dbReference type="PANTHER" id="PTHR47811">
    <property type="entry name" value="TRNA PSEUDOURIDINE SYNTHASE D"/>
    <property type="match status" value="1"/>
</dbReference>
<dbReference type="GO" id="GO:0003723">
    <property type="term" value="F:RNA binding"/>
    <property type="evidence" value="ECO:0007669"/>
    <property type="project" value="InterPro"/>
</dbReference>
<keyword evidence="3" id="KW-0413">Isomerase</keyword>
<feature type="domain" description="TRUD" evidence="4">
    <location>
        <begin position="23"/>
        <end position="165"/>
    </location>
</feature>
<dbReference type="KEGG" id="pmai:CF386_01695"/>
<dbReference type="Pfam" id="PF01142">
    <property type="entry name" value="TruD"/>
    <property type="match status" value="1"/>
</dbReference>
<evidence type="ECO:0000313" key="6">
    <source>
        <dbReference type="Proteomes" id="UP000242175"/>
    </source>
</evidence>
<evidence type="ECO:0000313" key="5">
    <source>
        <dbReference type="EMBL" id="ASK77857.1"/>
    </source>
</evidence>
<dbReference type="GO" id="GO:0140098">
    <property type="term" value="F:catalytic activity, acting on RNA"/>
    <property type="evidence" value="ECO:0007669"/>
    <property type="project" value="UniProtKB-ARBA"/>
</dbReference>
<name>A0A220VBU0_9GAMM</name>
<protein>
    <recommendedName>
        <fullName evidence="4">TRUD domain-containing protein</fullName>
    </recommendedName>
</protein>
<dbReference type="InterPro" id="IPR001656">
    <property type="entry name" value="PsdUridine_synth_TruD"/>
</dbReference>
<dbReference type="InterPro" id="IPR043165">
    <property type="entry name" value="TruD_insert_sf"/>
</dbReference>
<reference evidence="5 6" key="1">
    <citation type="journal article" date="2016" name="Int. J. Syst. Evol. Microbiol.">
        <title>Paraphotobacterium marinum gen. nov., sp. nov., a member of the family Vibrionaceae, isolated from surface seawater.</title>
        <authorList>
            <person name="Huang Z."/>
            <person name="Dong C."/>
            <person name="Shao Z."/>
        </authorList>
    </citation>
    <scope>NUCLEOTIDE SEQUENCE [LARGE SCALE GENOMIC DNA]</scope>
    <source>
        <strain evidence="5 6">NSCS20N07D</strain>
    </source>
</reference>
<comment type="similarity">
    <text evidence="1">Belongs to the pseudouridine synthase TruD family.</text>
</comment>
<evidence type="ECO:0000259" key="4">
    <source>
        <dbReference type="PROSITE" id="PS50984"/>
    </source>
</evidence>
<dbReference type="InterPro" id="IPR050170">
    <property type="entry name" value="TruD_pseudoU_synthase"/>
</dbReference>
<dbReference type="EMBL" id="CP022355">
    <property type="protein sequence ID" value="ASK77857.1"/>
    <property type="molecule type" value="Genomic_DNA"/>
</dbReference>
<dbReference type="PANTHER" id="PTHR47811:SF1">
    <property type="entry name" value="TRNA PSEUDOURIDINE SYNTHASE D"/>
    <property type="match status" value="1"/>
</dbReference>
<evidence type="ECO:0000256" key="3">
    <source>
        <dbReference type="ARBA" id="ARBA00023235"/>
    </source>
</evidence>
<accession>A0A220VBU0</accession>
<dbReference type="PROSITE" id="PS50984">
    <property type="entry name" value="TRUD"/>
    <property type="match status" value="1"/>
</dbReference>
<sequence>MKIRNISNLDDVVKKINFVRAGGFPNYFGPQRFGIDNANIQNALKLNERRVSKNLKSIYLSAIRSYFFNEILSERIHRNIHRTELDGDFCLKAKDFEDNQFMLDYVQGTQDKSFFLTGSLLGDNRPEKINDIGLLENEIISKNRDLFNIIKCNRMQLSQRLLIIKPMNLSYYIDLDSICIKFDLPSGAYATSLMRELFKEI</sequence>
<dbReference type="GO" id="GO:0005829">
    <property type="term" value="C:cytosol"/>
    <property type="evidence" value="ECO:0007669"/>
    <property type="project" value="TreeGrafter"/>
</dbReference>
<dbReference type="Gene3D" id="3.30.2350.20">
    <property type="entry name" value="TruD, catalytic domain"/>
    <property type="match status" value="1"/>
</dbReference>